<keyword evidence="4 8" id="KW-0274">FAD</keyword>
<keyword evidence="3" id="KW-0285">Flavoprotein</keyword>
<dbReference type="PRINTS" id="PR00368">
    <property type="entry name" value="FADPNR"/>
</dbReference>
<evidence type="ECO:0000259" key="10">
    <source>
        <dbReference type="Pfam" id="PF02852"/>
    </source>
</evidence>
<evidence type="ECO:0000256" key="9">
    <source>
        <dbReference type="PIRSR" id="PIRSR000350-4"/>
    </source>
</evidence>
<dbReference type="SUPFAM" id="SSF51905">
    <property type="entry name" value="FAD/NAD(P)-binding domain"/>
    <property type="match status" value="1"/>
</dbReference>
<feature type="disulfide bond" description="Redox-active" evidence="9">
    <location>
        <begin position="40"/>
        <end position="45"/>
    </location>
</feature>
<dbReference type="InterPro" id="IPR023753">
    <property type="entry name" value="FAD/NAD-binding_dom"/>
</dbReference>
<keyword evidence="13" id="KW-1185">Reference proteome</keyword>
<dbReference type="PRINTS" id="PR00411">
    <property type="entry name" value="PNDRDTASEI"/>
</dbReference>
<evidence type="ECO:0000256" key="8">
    <source>
        <dbReference type="PIRSR" id="PIRSR000350-3"/>
    </source>
</evidence>
<dbReference type="Pfam" id="PF02852">
    <property type="entry name" value="Pyr_redox_dim"/>
    <property type="match status" value="1"/>
</dbReference>
<feature type="binding site" evidence="8">
    <location>
        <position position="299"/>
    </location>
    <ligand>
        <name>FAD</name>
        <dbReference type="ChEBI" id="CHEBI:57692"/>
    </ligand>
</feature>
<feature type="binding site" evidence="8">
    <location>
        <position position="258"/>
    </location>
    <ligand>
        <name>NAD(+)</name>
        <dbReference type="ChEBI" id="CHEBI:57540"/>
    </ligand>
</feature>
<dbReference type="PANTHER" id="PTHR22912">
    <property type="entry name" value="DISULFIDE OXIDOREDUCTASE"/>
    <property type="match status" value="1"/>
</dbReference>
<comment type="caution">
    <text evidence="12">The sequence shown here is derived from an EMBL/GenBank/DDBJ whole genome shotgun (WGS) entry which is preliminary data.</text>
</comment>
<accession>A0A363D2P9</accession>
<evidence type="ECO:0000256" key="3">
    <source>
        <dbReference type="ARBA" id="ARBA00022630"/>
    </source>
</evidence>
<dbReference type="Gene3D" id="3.50.50.60">
    <property type="entry name" value="FAD/NAD(P)-binding domain"/>
    <property type="match status" value="2"/>
</dbReference>
<evidence type="ECO:0000259" key="11">
    <source>
        <dbReference type="Pfam" id="PF07992"/>
    </source>
</evidence>
<feature type="binding site" evidence="8">
    <location>
        <begin position="168"/>
        <end position="175"/>
    </location>
    <ligand>
        <name>NAD(+)</name>
        <dbReference type="ChEBI" id="CHEBI:57540"/>
    </ligand>
</feature>
<evidence type="ECO:0000313" key="12">
    <source>
        <dbReference type="EMBL" id="PUE65584.1"/>
    </source>
</evidence>
<proteinExistence type="inferred from homology"/>
<feature type="binding site" evidence="8">
    <location>
        <begin position="305"/>
        <end position="308"/>
    </location>
    <ligand>
        <name>FAD</name>
        <dbReference type="ChEBI" id="CHEBI:57692"/>
    </ligand>
</feature>
<dbReference type="InterPro" id="IPR016156">
    <property type="entry name" value="FAD/NAD-linked_Rdtase_dimer_sf"/>
</dbReference>
<comment type="cofactor">
    <cofactor evidence="8">
        <name>FAD</name>
        <dbReference type="ChEBI" id="CHEBI:57692"/>
    </cofactor>
    <text evidence="8">Binds 1 FAD per subunit.</text>
</comment>
<dbReference type="GO" id="GO:0050660">
    <property type="term" value="F:flavin adenine dinucleotide binding"/>
    <property type="evidence" value="ECO:0007669"/>
    <property type="project" value="TreeGrafter"/>
</dbReference>
<keyword evidence="8" id="KW-0547">Nucleotide-binding</keyword>
<dbReference type="AlphaFoldDB" id="A0A363D2P9"/>
<organism evidence="12 13">
    <name type="scientific">Arcobacter caeni</name>
    <dbReference type="NCBI Taxonomy" id="1912877"/>
    <lineage>
        <taxon>Bacteria</taxon>
        <taxon>Pseudomonadati</taxon>
        <taxon>Campylobacterota</taxon>
        <taxon>Epsilonproteobacteria</taxon>
        <taxon>Campylobacterales</taxon>
        <taxon>Arcobacteraceae</taxon>
        <taxon>Arcobacter</taxon>
    </lineage>
</organism>
<feature type="domain" description="FAD/NAD(P)-binding" evidence="11">
    <location>
        <begin position="4"/>
        <end position="311"/>
    </location>
</feature>
<dbReference type="RefSeq" id="WP_108558459.1">
    <property type="nucleotide sequence ID" value="NZ_MUXE01000004.1"/>
</dbReference>
<sequence length="458" mass="50899">MKKFDLIIIGAGRASSLAARAGKAGKKVAIIEKSSLGGTCPNRGCVPSKLLLGYAHVANAIKESNRHFIDSSINNIDVKKIFEQTNNYISKIDSHYERKFNENVQIFKGVGSFVSNNVIKVNDEELSAPKIVIATGTKPIKAAHEKAWTSDDIFPLIGDIPKSITIVGAGFIACELSSFFSAIGIKTTLLVRSQRILNNEDEDISAIFKKEFSKKVDIKFDTTIQTTNYENNQFNLILENKDGTTIKHQSEALLYATGRESNTDSLNLENTSIQIDERGFIKRDALFETNAKGVYVVGDASGKYMLQHAAAYEVNHLGKILLEECTEPLHFKYMPHAVFTEPEIASVGITEQKAKEQNILYVTTTTNWIASAKAMSLRLDYPVTKFIINPKNYEILGCHMIGPESSTMMHQVLAVMHINNDVRHLKEMLYIHPALSEALLPAAVEAVREVEKYNENLV</sequence>
<evidence type="ECO:0000313" key="13">
    <source>
        <dbReference type="Proteomes" id="UP000251135"/>
    </source>
</evidence>
<keyword evidence="5 8" id="KW-0520">NAD</keyword>
<evidence type="ECO:0000256" key="7">
    <source>
        <dbReference type="PIRSR" id="PIRSR000350-2"/>
    </source>
</evidence>
<name>A0A363D2P9_9BACT</name>
<feature type="active site" description="Proton acceptor" evidence="7">
    <location>
        <position position="432"/>
    </location>
</feature>
<dbReference type="InterPro" id="IPR001100">
    <property type="entry name" value="Pyr_nuc-diS_OxRdtase"/>
</dbReference>
<dbReference type="InterPro" id="IPR004099">
    <property type="entry name" value="Pyr_nucl-diS_OxRdtase_dimer"/>
</dbReference>
<dbReference type="InterPro" id="IPR050151">
    <property type="entry name" value="Class-I_Pyr_Nuc-Dis_Oxidored"/>
</dbReference>
<dbReference type="PANTHER" id="PTHR22912:SF217">
    <property type="entry name" value="DIHYDROLIPOYL DEHYDROGENASE"/>
    <property type="match status" value="1"/>
</dbReference>
<evidence type="ECO:0000256" key="1">
    <source>
        <dbReference type="ARBA" id="ARBA00007532"/>
    </source>
</evidence>
<evidence type="ECO:0000256" key="5">
    <source>
        <dbReference type="ARBA" id="ARBA00023027"/>
    </source>
</evidence>
<dbReference type="GO" id="GO:0004148">
    <property type="term" value="F:dihydrolipoyl dehydrogenase (NADH) activity"/>
    <property type="evidence" value="ECO:0007669"/>
    <property type="project" value="TreeGrafter"/>
</dbReference>
<protein>
    <recommendedName>
        <fullName evidence="2">Dihydrolipoyl dehydrogenase</fullName>
    </recommendedName>
    <alternativeName>
        <fullName evidence="6">Dihydrolipoamide dehydrogenase</fullName>
    </alternativeName>
</protein>
<feature type="binding site" evidence="8">
    <location>
        <position position="49"/>
    </location>
    <ligand>
        <name>FAD</name>
        <dbReference type="ChEBI" id="CHEBI:57692"/>
    </ligand>
</feature>
<feature type="domain" description="Pyridine nucleotide-disulphide oxidoreductase dimerisation" evidence="10">
    <location>
        <begin position="334"/>
        <end position="440"/>
    </location>
</feature>
<dbReference type="GO" id="GO:0006103">
    <property type="term" value="P:2-oxoglutarate metabolic process"/>
    <property type="evidence" value="ECO:0007669"/>
    <property type="project" value="TreeGrafter"/>
</dbReference>
<reference evidence="12 13" key="1">
    <citation type="submission" date="2017-02" db="EMBL/GenBank/DDBJ databases">
        <title>Arcobacter caeni sp. nov, a new Arcobacter species isolated from reclaimed water.</title>
        <authorList>
            <person name="Figueras M.J."/>
            <person name="Perez-Cataluna A."/>
            <person name="Salas-Masso N."/>
        </authorList>
    </citation>
    <scope>NUCLEOTIDE SEQUENCE [LARGE SCALE GENOMIC DNA]</scope>
    <source>
        <strain evidence="12 13">RW17-10</strain>
    </source>
</reference>
<dbReference type="SUPFAM" id="SSF55424">
    <property type="entry name" value="FAD/NAD-linked reductases, dimerisation (C-terminal) domain"/>
    <property type="match status" value="1"/>
</dbReference>
<dbReference type="PIRSF" id="PIRSF000350">
    <property type="entry name" value="Mercury_reductase_MerA"/>
    <property type="match status" value="1"/>
</dbReference>
<dbReference type="OrthoDB" id="9786429at2"/>
<feature type="binding site" evidence="8">
    <location>
        <position position="111"/>
    </location>
    <ligand>
        <name>FAD</name>
        <dbReference type="ChEBI" id="CHEBI:57692"/>
    </ligand>
</feature>
<dbReference type="EMBL" id="MUXE01000004">
    <property type="protein sequence ID" value="PUE65584.1"/>
    <property type="molecule type" value="Genomic_DNA"/>
</dbReference>
<evidence type="ECO:0000256" key="2">
    <source>
        <dbReference type="ARBA" id="ARBA00016961"/>
    </source>
</evidence>
<dbReference type="InterPro" id="IPR036188">
    <property type="entry name" value="FAD/NAD-bd_sf"/>
</dbReference>
<evidence type="ECO:0000256" key="4">
    <source>
        <dbReference type="ARBA" id="ARBA00022827"/>
    </source>
</evidence>
<comment type="similarity">
    <text evidence="1">Belongs to the class-I pyridine nucleotide-disulfide oxidoreductase family.</text>
</comment>
<evidence type="ECO:0000256" key="6">
    <source>
        <dbReference type="ARBA" id="ARBA00031281"/>
    </source>
</evidence>
<dbReference type="Gene3D" id="3.30.390.30">
    <property type="match status" value="1"/>
</dbReference>
<dbReference type="Pfam" id="PF07992">
    <property type="entry name" value="Pyr_redox_2"/>
    <property type="match status" value="1"/>
</dbReference>
<dbReference type="Proteomes" id="UP000251135">
    <property type="component" value="Unassembled WGS sequence"/>
</dbReference>
<gene>
    <name evidence="12" type="ORF">B0174_04485</name>
</gene>